<reference evidence="7 8" key="1">
    <citation type="submission" date="2020-07" db="EMBL/GenBank/DDBJ databases">
        <authorList>
            <person name="Sun Q."/>
        </authorList>
    </citation>
    <scope>NUCLEOTIDE SEQUENCE [LARGE SCALE GENOMIC DNA]</scope>
    <source>
        <strain evidence="7 8">CGMCC 1.13654</strain>
    </source>
</reference>
<keyword evidence="8" id="KW-1185">Reference proteome</keyword>
<evidence type="ECO:0000313" key="8">
    <source>
        <dbReference type="Proteomes" id="UP000570166"/>
    </source>
</evidence>
<accession>A0A838L1V5</accession>
<protein>
    <submittedName>
        <fullName evidence="7">Thiamine pyrophosphate-dependent dehydrogenase E1 component subunit alpha</fullName>
    </submittedName>
</protein>
<evidence type="ECO:0000256" key="3">
    <source>
        <dbReference type="ARBA" id="ARBA00023052"/>
    </source>
</evidence>
<dbReference type="GO" id="GO:0004739">
    <property type="term" value="F:pyruvate dehydrogenase (acetyl-transferring) activity"/>
    <property type="evidence" value="ECO:0007669"/>
    <property type="project" value="UniProtKB-EC"/>
</dbReference>
<keyword evidence="3" id="KW-0786">Thiamine pyrophosphate</keyword>
<evidence type="ECO:0000259" key="6">
    <source>
        <dbReference type="Pfam" id="PF00676"/>
    </source>
</evidence>
<dbReference type="GO" id="GO:0006086">
    <property type="term" value="P:pyruvate decarboxylation to acetyl-CoA"/>
    <property type="evidence" value="ECO:0007669"/>
    <property type="project" value="TreeGrafter"/>
</dbReference>
<dbReference type="EMBL" id="JACEIB010000003">
    <property type="protein sequence ID" value="MBA2933473.1"/>
    <property type="molecule type" value="Genomic_DNA"/>
</dbReference>
<sequence>MLERMLLIRHAETRLARTAKETGLPGGVHLSIGQEASAVGICSQLETDDWMTSTHRGHGHFLAKGGDVDTMFAEIWGKRTGICRGMGGSMHVADFSKGIIGANGIVGGGLAIATGAALAAQLDRRGRAAVCFFGDGAANQGVFMESMNVSSIWKLPTIFVCENNGLSEFTVSSTVTAGKLADRARAFGMPVEVVDGNDVRAVASVARAAVERCRRGEGPSYIEAVTYRIHGHLEAEDLILAGGSYRTPEEIDIWRKADRDPISRFRDLLAAEGLCDPETFAAMDDAALEQVEAAVAFAEGSEAADPDLARQLMFVGGEG</sequence>
<dbReference type="InterPro" id="IPR029061">
    <property type="entry name" value="THDP-binding"/>
</dbReference>
<evidence type="ECO:0000256" key="5">
    <source>
        <dbReference type="ARBA" id="ARBA00051231"/>
    </source>
</evidence>
<dbReference type="CDD" id="cd02000">
    <property type="entry name" value="TPP_E1_PDC_ADC_BCADC"/>
    <property type="match status" value="1"/>
</dbReference>
<evidence type="ECO:0000256" key="4">
    <source>
        <dbReference type="ARBA" id="ARBA00025211"/>
    </source>
</evidence>
<dbReference type="PANTHER" id="PTHR11516:SF60">
    <property type="entry name" value="PYRUVATE DEHYDROGENASE E1 COMPONENT SUBUNIT ALPHA"/>
    <property type="match status" value="1"/>
</dbReference>
<dbReference type="Gene3D" id="3.40.50.970">
    <property type="match status" value="1"/>
</dbReference>
<dbReference type="Proteomes" id="UP000570166">
    <property type="component" value="Unassembled WGS sequence"/>
</dbReference>
<dbReference type="AlphaFoldDB" id="A0A838L1V5"/>
<evidence type="ECO:0000256" key="1">
    <source>
        <dbReference type="ARBA" id="ARBA00001964"/>
    </source>
</evidence>
<dbReference type="PANTHER" id="PTHR11516">
    <property type="entry name" value="PYRUVATE DEHYDROGENASE E1 COMPONENT, ALPHA SUBUNIT BACTERIAL AND ORGANELLAR"/>
    <property type="match status" value="1"/>
</dbReference>
<feature type="domain" description="Dehydrogenase E1 component" evidence="6">
    <location>
        <begin position="4"/>
        <end position="304"/>
    </location>
</feature>
<evidence type="ECO:0000313" key="7">
    <source>
        <dbReference type="EMBL" id="MBA2933473.1"/>
    </source>
</evidence>
<gene>
    <name evidence="7" type="ORF">HZF05_05125</name>
</gene>
<dbReference type="InterPro" id="IPR050642">
    <property type="entry name" value="PDH_E1_Alpha_Subunit"/>
</dbReference>
<keyword evidence="2" id="KW-0560">Oxidoreductase</keyword>
<dbReference type="SUPFAM" id="SSF52518">
    <property type="entry name" value="Thiamin diphosphate-binding fold (THDP-binding)"/>
    <property type="match status" value="1"/>
</dbReference>
<evidence type="ECO:0000256" key="2">
    <source>
        <dbReference type="ARBA" id="ARBA00023002"/>
    </source>
</evidence>
<organism evidence="7 8">
    <name type="scientific">Sphingomonas chungangi</name>
    <dbReference type="NCBI Taxonomy" id="2683589"/>
    <lineage>
        <taxon>Bacteria</taxon>
        <taxon>Pseudomonadati</taxon>
        <taxon>Pseudomonadota</taxon>
        <taxon>Alphaproteobacteria</taxon>
        <taxon>Sphingomonadales</taxon>
        <taxon>Sphingomonadaceae</taxon>
        <taxon>Sphingomonas</taxon>
    </lineage>
</organism>
<proteinExistence type="predicted"/>
<dbReference type="InterPro" id="IPR001017">
    <property type="entry name" value="DH_E1"/>
</dbReference>
<comment type="function">
    <text evidence="4">The pyruvate dehydrogenase complex catalyzes the overall conversion of pyruvate to acetyl-CoA and CO(2). It contains multiple copies of three enzymatic components: pyruvate dehydrogenase (E1), dihydrolipoamide acetyltransferase (E2) and lipoamide dehydrogenase (E3).</text>
</comment>
<dbReference type="Pfam" id="PF00676">
    <property type="entry name" value="E1_dh"/>
    <property type="match status" value="1"/>
</dbReference>
<comment type="cofactor">
    <cofactor evidence="1">
        <name>thiamine diphosphate</name>
        <dbReference type="ChEBI" id="CHEBI:58937"/>
    </cofactor>
</comment>
<name>A0A838L1V5_9SPHN</name>
<comment type="catalytic activity">
    <reaction evidence="5">
        <text>N(6)-[(R)-lipoyl]-L-lysyl-[protein] + pyruvate + H(+) = N(6)-[(R)-S(8)-acetyldihydrolipoyl]-L-lysyl-[protein] + CO2</text>
        <dbReference type="Rhea" id="RHEA:19189"/>
        <dbReference type="Rhea" id="RHEA-COMP:10474"/>
        <dbReference type="Rhea" id="RHEA-COMP:10478"/>
        <dbReference type="ChEBI" id="CHEBI:15361"/>
        <dbReference type="ChEBI" id="CHEBI:15378"/>
        <dbReference type="ChEBI" id="CHEBI:16526"/>
        <dbReference type="ChEBI" id="CHEBI:83099"/>
        <dbReference type="ChEBI" id="CHEBI:83111"/>
        <dbReference type="EC" id="1.2.4.1"/>
    </reaction>
</comment>
<comment type="caution">
    <text evidence="7">The sequence shown here is derived from an EMBL/GenBank/DDBJ whole genome shotgun (WGS) entry which is preliminary data.</text>
</comment>